<comment type="caution">
    <text evidence="2">The sequence shown here is derived from an EMBL/GenBank/DDBJ whole genome shotgun (WGS) entry which is preliminary data.</text>
</comment>
<proteinExistence type="predicted"/>
<dbReference type="Proteomes" id="UP001243195">
    <property type="component" value="Unassembled WGS sequence"/>
</dbReference>
<dbReference type="EMBL" id="JAVIDA010000021">
    <property type="protein sequence ID" value="MDQ9072532.1"/>
    <property type="molecule type" value="Genomic_DNA"/>
</dbReference>
<gene>
    <name evidence="2" type="ORF">RFH51_13810</name>
</gene>
<evidence type="ECO:0000259" key="1">
    <source>
        <dbReference type="Pfam" id="PF15565"/>
    </source>
</evidence>
<protein>
    <submittedName>
        <fullName evidence="2">Imm30 family immunity protein</fullName>
    </submittedName>
</protein>
<organism evidence="2 3">
    <name type="scientific">Acinetobacter gerneri</name>
    <dbReference type="NCBI Taxonomy" id="202952"/>
    <lineage>
        <taxon>Bacteria</taxon>
        <taxon>Pseudomonadati</taxon>
        <taxon>Pseudomonadota</taxon>
        <taxon>Gammaproteobacteria</taxon>
        <taxon>Moraxellales</taxon>
        <taxon>Moraxellaceae</taxon>
        <taxon>Acinetobacter</taxon>
    </lineage>
</organism>
<name>A0AAW8JIV3_9GAMM</name>
<dbReference type="RefSeq" id="WP_308956320.1">
    <property type="nucleotide sequence ID" value="NZ_JAVICY010000014.1"/>
</dbReference>
<dbReference type="Pfam" id="PF15565">
    <property type="entry name" value="Imm30"/>
    <property type="match status" value="1"/>
</dbReference>
<sequence length="155" mass="17877">MVAHRLEQAINSLSKEIQINHFNNVKNIDVKLAKIMAFNDCSVIRPLVRLIEDNAQYDEAVFLIIHSIESFENDVYINEIINEFPYLVKKAHNWATILLIRILNSNTARECMIDKVSLTTSAIKNSILFLLQRINAEKTNFYEKTASLMKVINPI</sequence>
<reference evidence="2" key="1">
    <citation type="submission" date="2023-08" db="EMBL/GenBank/DDBJ databases">
        <title>Emergence of clinically-relevant ST2 carbapenem-resistant Acinetobacter baumannii strains in hospital sewages in Zhejiang, East of China.</title>
        <authorList>
            <person name="Kaichao C."/>
            <person name="Zhang R."/>
        </authorList>
    </citation>
    <scope>NUCLEOTIDE SEQUENCE</scope>
    <source>
        <strain evidence="2">M-SY-60</strain>
    </source>
</reference>
<dbReference type="InterPro" id="IPR029084">
    <property type="entry name" value="Imm30"/>
</dbReference>
<feature type="domain" description="Immunity protein 30" evidence="1">
    <location>
        <begin position="24"/>
        <end position="110"/>
    </location>
</feature>
<dbReference type="AlphaFoldDB" id="A0AAW8JIV3"/>
<evidence type="ECO:0000313" key="2">
    <source>
        <dbReference type="EMBL" id="MDQ9072532.1"/>
    </source>
</evidence>
<evidence type="ECO:0000313" key="3">
    <source>
        <dbReference type="Proteomes" id="UP001243195"/>
    </source>
</evidence>
<accession>A0AAW8JIV3</accession>